<proteinExistence type="predicted"/>
<evidence type="ECO:0000313" key="3">
    <source>
        <dbReference type="Proteomes" id="UP000316298"/>
    </source>
</evidence>
<dbReference type="CDD" id="cd00093">
    <property type="entry name" value="HTH_XRE"/>
    <property type="match status" value="1"/>
</dbReference>
<organism evidence="2 3">
    <name type="scientific">Kribbella jejuensis</name>
    <dbReference type="NCBI Taxonomy" id="236068"/>
    <lineage>
        <taxon>Bacteria</taxon>
        <taxon>Bacillati</taxon>
        <taxon>Actinomycetota</taxon>
        <taxon>Actinomycetes</taxon>
        <taxon>Propionibacteriales</taxon>
        <taxon>Kribbellaceae</taxon>
        <taxon>Kribbella</taxon>
    </lineage>
</organism>
<dbReference type="InterPro" id="IPR043917">
    <property type="entry name" value="DUF5753"/>
</dbReference>
<dbReference type="Pfam" id="PF13560">
    <property type="entry name" value="HTH_31"/>
    <property type="match status" value="1"/>
</dbReference>
<dbReference type="AlphaFoldDB" id="A0A542ETX1"/>
<protein>
    <recommendedName>
        <fullName evidence="1">DUF5753 domain-containing protein</fullName>
    </recommendedName>
</protein>
<sequence>MAGVSGERLAAQLAISQSKLSRIELGQSAVAPELARRWTAACELDQERAEEINALAERIATDVYPAPWHGRIKGGVARLQRDVADLEATGRLHLDWHPRLVQGLLQTPAYAREIIAGAHPHDPELSAAVAARMARQSLLYDPTTTLRFLIGEAALRWPIATVPALIGQLDRLLLFASDGTVDFGIVPFEVPFGAFSYHAWSILAERDHGEPDLVEIGLETAKVDITDPEQTAAYRDAFERMSVVALKGDAAVSFIRGIRQELRARL</sequence>
<gene>
    <name evidence="2" type="ORF">FB475_2783</name>
</gene>
<reference evidence="2 3" key="1">
    <citation type="submission" date="2019-06" db="EMBL/GenBank/DDBJ databases">
        <title>Sequencing the genomes of 1000 actinobacteria strains.</title>
        <authorList>
            <person name="Klenk H.-P."/>
        </authorList>
    </citation>
    <scope>NUCLEOTIDE SEQUENCE [LARGE SCALE GENOMIC DNA]</scope>
    <source>
        <strain evidence="2 3">DSM 17305</strain>
    </source>
</reference>
<keyword evidence="3" id="KW-1185">Reference proteome</keyword>
<evidence type="ECO:0000259" key="1">
    <source>
        <dbReference type="Pfam" id="PF19054"/>
    </source>
</evidence>
<evidence type="ECO:0000313" key="2">
    <source>
        <dbReference type="EMBL" id="TQJ18636.1"/>
    </source>
</evidence>
<name>A0A542ETX1_9ACTN</name>
<dbReference type="Proteomes" id="UP000316298">
    <property type="component" value="Unassembled WGS sequence"/>
</dbReference>
<accession>A0A542ETX1</accession>
<feature type="domain" description="DUF5753" evidence="1">
    <location>
        <begin position="80"/>
        <end position="256"/>
    </location>
</feature>
<dbReference type="EMBL" id="VFMM01000001">
    <property type="protein sequence ID" value="TQJ18636.1"/>
    <property type="molecule type" value="Genomic_DNA"/>
</dbReference>
<comment type="caution">
    <text evidence="2">The sequence shown here is derived from an EMBL/GenBank/DDBJ whole genome shotgun (WGS) entry which is preliminary data.</text>
</comment>
<dbReference type="InterPro" id="IPR001387">
    <property type="entry name" value="Cro/C1-type_HTH"/>
</dbReference>
<dbReference type="Pfam" id="PF19054">
    <property type="entry name" value="DUF5753"/>
    <property type="match status" value="1"/>
</dbReference>